<dbReference type="Proteomes" id="UP001209570">
    <property type="component" value="Unassembled WGS sequence"/>
</dbReference>
<evidence type="ECO:0000313" key="3">
    <source>
        <dbReference type="Proteomes" id="UP001209570"/>
    </source>
</evidence>
<evidence type="ECO:0000313" key="2">
    <source>
        <dbReference type="EMBL" id="KAJ0401787.1"/>
    </source>
</evidence>
<dbReference type="PANTHER" id="PTHR34117:SF1">
    <property type="entry name" value="STYLE CELL-CYCLE INHIBITOR 1"/>
    <property type="match status" value="1"/>
</dbReference>
<comment type="caution">
    <text evidence="2">The sequence shown here is derived from an EMBL/GenBank/DDBJ whole genome shotgun (WGS) entry which is preliminary data.</text>
</comment>
<name>A0AAD5MBM2_PYTIN</name>
<dbReference type="InterPro" id="IPR044688">
    <property type="entry name" value="SCI-1-like"/>
</dbReference>
<feature type="region of interest" description="Disordered" evidence="1">
    <location>
        <begin position="1"/>
        <end position="54"/>
    </location>
</feature>
<feature type="compositionally biased region" description="Basic residues" evidence="1">
    <location>
        <begin position="20"/>
        <end position="42"/>
    </location>
</feature>
<evidence type="ECO:0000256" key="1">
    <source>
        <dbReference type="SAM" id="MobiDB-lite"/>
    </source>
</evidence>
<reference evidence="2" key="1">
    <citation type="submission" date="2021-12" db="EMBL/GenBank/DDBJ databases">
        <title>Prjna785345.</title>
        <authorList>
            <person name="Rujirawat T."/>
            <person name="Krajaejun T."/>
        </authorList>
    </citation>
    <scope>NUCLEOTIDE SEQUENCE</scope>
    <source>
        <strain evidence="2">Pi057C3</strain>
    </source>
</reference>
<dbReference type="EMBL" id="JAKCXM010000118">
    <property type="protein sequence ID" value="KAJ0401787.1"/>
    <property type="molecule type" value="Genomic_DNA"/>
</dbReference>
<feature type="compositionally biased region" description="Basic and acidic residues" evidence="1">
    <location>
        <begin position="1"/>
        <end position="19"/>
    </location>
</feature>
<feature type="compositionally biased region" description="Basic and acidic residues" evidence="1">
    <location>
        <begin position="218"/>
        <end position="230"/>
    </location>
</feature>
<dbReference type="AlphaFoldDB" id="A0AAD5MBM2"/>
<feature type="compositionally biased region" description="Basic and acidic residues" evidence="1">
    <location>
        <begin position="171"/>
        <end position="202"/>
    </location>
</feature>
<feature type="region of interest" description="Disordered" evidence="1">
    <location>
        <begin position="169"/>
        <end position="230"/>
    </location>
</feature>
<proteinExistence type="predicted"/>
<sequence>MRDEGGRHVQEDREGEHSSRPSKHSHHSKPSKHSKKKSKKSRHYSDASDDDANMQLPCGAKVLSEDDYFLRVSEFRVWLLQRRGKYLEELSSEDAAGLFKSKFMKRWNDGRLDRMYYEGIPESVLEQTKRTRHSWGFVQKLSEKERFDLATAKDSVGIATRKSDILVSSRRTRDHELDERPDKRQRGGDGDDRERDNHDDRARRRRDRKQNEAVLEELVPRETGREARLEKRREISGKLHGAARDREANRDGLDLDESFLLGDGERDDLRRRLAQRAGARERREQDQRARAVAAARSAAIRGAVLRLLVHQKEQSLQRLPRPVITRTHLSTASF</sequence>
<protein>
    <submittedName>
        <fullName evidence="2">Uncharacterized protein</fullName>
    </submittedName>
</protein>
<accession>A0AAD5MBM2</accession>
<keyword evidence="3" id="KW-1185">Reference proteome</keyword>
<gene>
    <name evidence="2" type="ORF">P43SY_006041</name>
</gene>
<organism evidence="2 3">
    <name type="scientific">Pythium insidiosum</name>
    <name type="common">Pythiosis disease agent</name>
    <dbReference type="NCBI Taxonomy" id="114742"/>
    <lineage>
        <taxon>Eukaryota</taxon>
        <taxon>Sar</taxon>
        <taxon>Stramenopiles</taxon>
        <taxon>Oomycota</taxon>
        <taxon>Peronosporomycetes</taxon>
        <taxon>Pythiales</taxon>
        <taxon>Pythiaceae</taxon>
        <taxon>Pythium</taxon>
    </lineage>
</organism>
<dbReference type="PANTHER" id="PTHR34117">
    <property type="entry name" value="STYLE CELL-CYCLE INHIBITOR 1"/>
    <property type="match status" value="1"/>
</dbReference>